<dbReference type="InterPro" id="IPR000683">
    <property type="entry name" value="Gfo/Idh/MocA-like_OxRdtase_N"/>
</dbReference>
<dbReference type="SUPFAM" id="SSF55347">
    <property type="entry name" value="Glyceraldehyde-3-phosphate dehydrogenase-like, C-terminal domain"/>
    <property type="match status" value="1"/>
</dbReference>
<comment type="caution">
    <text evidence="3">The sequence shown here is derived from an EMBL/GenBank/DDBJ whole genome shotgun (WGS) entry which is preliminary data.</text>
</comment>
<feature type="domain" description="GFO/IDH/MocA-like oxidoreductase" evidence="2">
    <location>
        <begin position="143"/>
        <end position="271"/>
    </location>
</feature>
<dbReference type="PANTHER" id="PTHR43377">
    <property type="entry name" value="BILIVERDIN REDUCTASE A"/>
    <property type="match status" value="1"/>
</dbReference>
<sequence length="364" mass="38686">MSRPVRVALVGFGWAGQSIWLPRLTAHPSYRVVTVVDPDPRSREVAAEREGLAVLDDLDRLDPSDVDLAVVTVPNHLHSPVACRLLERGIPVFLEKPVCLDVAEADRLAIAEREGGAVLLAGSAANYRADVRALHELAAELRPVRHVELSWVRARGVPGAGGWFTNRELAGGGALVDLGWHLLDIAGPLVGRAVFEQVAGTVSADFVNNPSLRAAWREEERGDQPAGDVEDTVRAFVVTGSGVSVSLRASWASHEARDTTRITVEGAAGSVALSCTFGFSTNRLPDSVLTRTHNGVTAPVPVAGEQIGAEYTRQLDELPALLADPASRGAAIAQARATIEVIERIYASARQARPSAGVLEVRGA</sequence>
<organism evidence="3 4">
    <name type="scientific">Saccharopolyspora erythraea</name>
    <name type="common">Streptomyces erythraeus</name>
    <dbReference type="NCBI Taxonomy" id="1836"/>
    <lineage>
        <taxon>Bacteria</taxon>
        <taxon>Bacillati</taxon>
        <taxon>Actinomycetota</taxon>
        <taxon>Actinomycetes</taxon>
        <taxon>Pseudonocardiales</taxon>
        <taxon>Pseudonocardiaceae</taxon>
        <taxon>Saccharopolyspora</taxon>
    </lineage>
</organism>
<accession>A0ABP3NC39</accession>
<dbReference type="PANTHER" id="PTHR43377:SF1">
    <property type="entry name" value="BILIVERDIN REDUCTASE A"/>
    <property type="match status" value="1"/>
</dbReference>
<dbReference type="SUPFAM" id="SSF51735">
    <property type="entry name" value="NAD(P)-binding Rossmann-fold domains"/>
    <property type="match status" value="1"/>
</dbReference>
<proteinExistence type="predicted"/>
<dbReference type="InterPro" id="IPR036291">
    <property type="entry name" value="NAD(P)-bd_dom_sf"/>
</dbReference>
<feature type="domain" description="Gfo/Idh/MocA-like oxidoreductase N-terminal" evidence="1">
    <location>
        <begin position="5"/>
        <end position="121"/>
    </location>
</feature>
<dbReference type="EMBL" id="BAAAGS010000031">
    <property type="protein sequence ID" value="GAA0540299.1"/>
    <property type="molecule type" value="Genomic_DNA"/>
</dbReference>
<gene>
    <name evidence="3" type="ORF">GCM10009533_44230</name>
</gene>
<name>A0ABP3NC39_SACER</name>
<dbReference type="RefSeq" id="WP_009946378.1">
    <property type="nucleotide sequence ID" value="NZ_BAAAGS010000031.1"/>
</dbReference>
<dbReference type="Proteomes" id="UP001500729">
    <property type="component" value="Unassembled WGS sequence"/>
</dbReference>
<dbReference type="Gene3D" id="3.40.50.720">
    <property type="entry name" value="NAD(P)-binding Rossmann-like Domain"/>
    <property type="match status" value="1"/>
</dbReference>
<evidence type="ECO:0000259" key="2">
    <source>
        <dbReference type="Pfam" id="PF22725"/>
    </source>
</evidence>
<reference evidence="4" key="1">
    <citation type="journal article" date="2019" name="Int. J. Syst. Evol. Microbiol.">
        <title>The Global Catalogue of Microorganisms (GCM) 10K type strain sequencing project: providing services to taxonomists for standard genome sequencing and annotation.</title>
        <authorList>
            <consortium name="The Broad Institute Genomics Platform"/>
            <consortium name="The Broad Institute Genome Sequencing Center for Infectious Disease"/>
            <person name="Wu L."/>
            <person name="Ma J."/>
        </authorList>
    </citation>
    <scope>NUCLEOTIDE SEQUENCE [LARGE SCALE GENOMIC DNA]</scope>
    <source>
        <strain evidence="4">JCM 10303</strain>
    </source>
</reference>
<evidence type="ECO:0000259" key="1">
    <source>
        <dbReference type="Pfam" id="PF01408"/>
    </source>
</evidence>
<dbReference type="Pfam" id="PF22725">
    <property type="entry name" value="GFO_IDH_MocA_C3"/>
    <property type="match status" value="1"/>
</dbReference>
<evidence type="ECO:0000313" key="3">
    <source>
        <dbReference type="EMBL" id="GAA0540299.1"/>
    </source>
</evidence>
<evidence type="ECO:0000313" key="4">
    <source>
        <dbReference type="Proteomes" id="UP001500729"/>
    </source>
</evidence>
<dbReference type="Pfam" id="PF01408">
    <property type="entry name" value="GFO_IDH_MocA"/>
    <property type="match status" value="1"/>
</dbReference>
<dbReference type="InterPro" id="IPR055170">
    <property type="entry name" value="GFO_IDH_MocA-like_dom"/>
</dbReference>
<dbReference type="Gene3D" id="3.30.360.10">
    <property type="entry name" value="Dihydrodipicolinate Reductase, domain 2"/>
    <property type="match status" value="1"/>
</dbReference>
<protein>
    <submittedName>
        <fullName evidence="3">Gfo/Idh/MocA family oxidoreductase</fullName>
    </submittedName>
</protein>
<keyword evidence="4" id="KW-1185">Reference proteome</keyword>
<dbReference type="InterPro" id="IPR051450">
    <property type="entry name" value="Gfo/Idh/MocA_Oxidoreductases"/>
</dbReference>